<sequence>MTNPVTPHLHTGKSTLREPKPQYSGRNGFTEPPQTLQQKLEVHEVALDTLRLRAVPIPSLEEILSTDWKPEPDTVDSLKAKIEKEKEDQRTFLTKLYDLNATAYLEDVEHRYFSRNDLLDVDPKVWKEGVERKQAEGDPNAMKVYLDAVTEHELQSMAEQNEKQRKLFDESYPYPFSPTTPNPDALPTINRHNYAYLKRLGDLQKRLRVAEVAEAKEKEVRREREAQEEYNRLRREEDRRQREEREKRERELVFPATPAELNGKGREMRDRVVRFLGVASNQGVDFGRELVPQQEKMLVDYGWTRESVMPLLKAYAKDDAFRAEMQIEYSMQTTTRDPRQR</sequence>
<name>A0ABR1JN37_9AGAR</name>
<feature type="region of interest" description="Disordered" evidence="1">
    <location>
        <begin position="1"/>
        <end position="36"/>
    </location>
</feature>
<evidence type="ECO:0000313" key="2">
    <source>
        <dbReference type="EMBL" id="KAK7464350.1"/>
    </source>
</evidence>
<feature type="region of interest" description="Disordered" evidence="1">
    <location>
        <begin position="216"/>
        <end position="249"/>
    </location>
</feature>
<organism evidence="2 3">
    <name type="scientific">Marasmiellus scandens</name>
    <dbReference type="NCBI Taxonomy" id="2682957"/>
    <lineage>
        <taxon>Eukaryota</taxon>
        <taxon>Fungi</taxon>
        <taxon>Dikarya</taxon>
        <taxon>Basidiomycota</taxon>
        <taxon>Agaricomycotina</taxon>
        <taxon>Agaricomycetes</taxon>
        <taxon>Agaricomycetidae</taxon>
        <taxon>Agaricales</taxon>
        <taxon>Marasmiineae</taxon>
        <taxon>Omphalotaceae</taxon>
        <taxon>Marasmiellus</taxon>
    </lineage>
</organism>
<protein>
    <submittedName>
        <fullName evidence="2">Uncharacterized protein</fullName>
    </submittedName>
</protein>
<keyword evidence="3" id="KW-1185">Reference proteome</keyword>
<gene>
    <name evidence="2" type="ORF">VKT23_006517</name>
</gene>
<dbReference type="EMBL" id="JBANRG010000008">
    <property type="protein sequence ID" value="KAK7464350.1"/>
    <property type="molecule type" value="Genomic_DNA"/>
</dbReference>
<feature type="compositionally biased region" description="Polar residues" evidence="1">
    <location>
        <begin position="24"/>
        <end position="36"/>
    </location>
</feature>
<comment type="caution">
    <text evidence="2">The sequence shown here is derived from an EMBL/GenBank/DDBJ whole genome shotgun (WGS) entry which is preliminary data.</text>
</comment>
<proteinExistence type="predicted"/>
<evidence type="ECO:0000256" key="1">
    <source>
        <dbReference type="SAM" id="MobiDB-lite"/>
    </source>
</evidence>
<evidence type="ECO:0000313" key="3">
    <source>
        <dbReference type="Proteomes" id="UP001498398"/>
    </source>
</evidence>
<dbReference type="Proteomes" id="UP001498398">
    <property type="component" value="Unassembled WGS sequence"/>
</dbReference>
<accession>A0ABR1JN37</accession>
<reference evidence="2 3" key="1">
    <citation type="submission" date="2024-01" db="EMBL/GenBank/DDBJ databases">
        <title>A draft genome for the cacao thread blight pathogen Marasmiellus scandens.</title>
        <authorList>
            <person name="Baruah I.K."/>
            <person name="Leung J."/>
            <person name="Bukari Y."/>
            <person name="Amoako-Attah I."/>
            <person name="Meinhardt L.W."/>
            <person name="Bailey B.A."/>
            <person name="Cohen S.P."/>
        </authorList>
    </citation>
    <scope>NUCLEOTIDE SEQUENCE [LARGE SCALE GENOMIC DNA]</scope>
    <source>
        <strain evidence="2 3">GH-19</strain>
    </source>
</reference>